<accession>A0A974P179</accession>
<reference evidence="2" key="1">
    <citation type="submission" date="2021-01" db="EMBL/GenBank/DDBJ databases">
        <title>Genome sequence of Phenylobacterium sp. 20VBR1 isolated from a valley glaceir, Ny-Alesund, Svalbard.</title>
        <authorList>
            <person name="Thomas F.A."/>
            <person name="Krishnan K.P."/>
            <person name="Sinha R.K."/>
        </authorList>
    </citation>
    <scope>NUCLEOTIDE SEQUENCE</scope>
    <source>
        <strain evidence="2">20VBR1</strain>
    </source>
</reference>
<dbReference type="SUPFAM" id="SSF50475">
    <property type="entry name" value="FMN-binding split barrel"/>
    <property type="match status" value="1"/>
</dbReference>
<name>A0A974P179_9CAUL</name>
<dbReference type="InterPro" id="IPR012349">
    <property type="entry name" value="Split_barrel_FMN-bd"/>
</dbReference>
<organism evidence="2">
    <name type="scientific">Phenylobacterium glaciei</name>
    <dbReference type="NCBI Taxonomy" id="2803784"/>
    <lineage>
        <taxon>Bacteria</taxon>
        <taxon>Pseudomonadati</taxon>
        <taxon>Pseudomonadota</taxon>
        <taxon>Alphaproteobacteria</taxon>
        <taxon>Caulobacterales</taxon>
        <taxon>Caulobacteraceae</taxon>
        <taxon>Phenylobacterium</taxon>
    </lineage>
</organism>
<dbReference type="EMBL" id="CP068570">
    <property type="protein sequence ID" value="QQZ49361.1"/>
    <property type="molecule type" value="Genomic_DNA"/>
</dbReference>
<sequence>MRAKASTSISAAGASRKGAQPGARPRVSATIDLPYRDWAEIRGLSLGGRATEITDPEALARAGLLFMEKFPEVAQYVATPAGEMKMFHLRPQVVSVLDYGKGFGHTDLVQIDEPATTDGVS</sequence>
<proteinExistence type="predicted"/>
<gene>
    <name evidence="2" type="ORF">JKL49_20380</name>
</gene>
<dbReference type="Gene3D" id="2.30.110.10">
    <property type="entry name" value="Electron Transport, Fmn-binding Protein, Chain A"/>
    <property type="match status" value="1"/>
</dbReference>
<protein>
    <submittedName>
        <fullName evidence="2">Uncharacterized protein</fullName>
    </submittedName>
</protein>
<dbReference type="AlphaFoldDB" id="A0A974P179"/>
<feature type="compositionally biased region" description="Polar residues" evidence="1">
    <location>
        <begin position="1"/>
        <end position="10"/>
    </location>
</feature>
<evidence type="ECO:0000313" key="2">
    <source>
        <dbReference type="EMBL" id="QQZ49361.1"/>
    </source>
</evidence>
<evidence type="ECO:0000256" key="1">
    <source>
        <dbReference type="SAM" id="MobiDB-lite"/>
    </source>
</evidence>
<feature type="region of interest" description="Disordered" evidence="1">
    <location>
        <begin position="1"/>
        <end position="26"/>
    </location>
</feature>